<dbReference type="InterPro" id="IPR007758">
    <property type="entry name" value="Nucleoporin_NSP1_C"/>
</dbReference>
<keyword evidence="5" id="KW-0653">Protein transport</keyword>
<dbReference type="GO" id="GO:0044613">
    <property type="term" value="C:nuclear pore central transport channel"/>
    <property type="evidence" value="ECO:0007669"/>
    <property type="project" value="TreeGrafter"/>
</dbReference>
<feature type="compositionally biased region" description="Polar residues" evidence="10">
    <location>
        <begin position="44"/>
        <end position="65"/>
    </location>
</feature>
<dbReference type="GO" id="GO:0006606">
    <property type="term" value="P:protein import into nucleus"/>
    <property type="evidence" value="ECO:0007669"/>
    <property type="project" value="TreeGrafter"/>
</dbReference>
<geneLocation type="mitochondrion" evidence="12"/>
<evidence type="ECO:0000256" key="2">
    <source>
        <dbReference type="ARBA" id="ARBA00005911"/>
    </source>
</evidence>
<keyword evidence="4" id="KW-0509">mRNA transport</keyword>
<gene>
    <name evidence="12" type="ORF">PLBR_LOCUS6551</name>
</gene>
<dbReference type="GO" id="GO:0006405">
    <property type="term" value="P:RNA export from nucleus"/>
    <property type="evidence" value="ECO:0007669"/>
    <property type="project" value="TreeGrafter"/>
</dbReference>
<proteinExistence type="inferred from homology"/>
<evidence type="ECO:0000256" key="4">
    <source>
        <dbReference type="ARBA" id="ARBA00022816"/>
    </source>
</evidence>
<keyword evidence="8" id="KW-0539">Nucleus</keyword>
<keyword evidence="12" id="KW-0496">Mitochondrion</keyword>
<feature type="domain" description="Nucleoporin NSP1-like C-terminal" evidence="11">
    <location>
        <begin position="289"/>
        <end position="374"/>
    </location>
</feature>
<accession>A0A3P3YGM6</accession>
<dbReference type="PANTHER" id="PTHR12084">
    <property type="entry name" value="NUCLEAR PORE GLYCOPROTEIN P62-RELATED"/>
    <property type="match status" value="1"/>
</dbReference>
<keyword evidence="6" id="KW-0811">Translocation</keyword>
<evidence type="ECO:0000313" key="13">
    <source>
        <dbReference type="Proteomes" id="UP000290189"/>
    </source>
</evidence>
<keyword evidence="3" id="KW-0813">Transport</keyword>
<dbReference type="Gene3D" id="1.20.5.170">
    <property type="match status" value="1"/>
</dbReference>
<comment type="subcellular location">
    <subcellularLocation>
        <location evidence="1">Nucleus</location>
        <location evidence="1">Nuclear pore complex</location>
    </subcellularLocation>
</comment>
<evidence type="ECO:0000256" key="1">
    <source>
        <dbReference type="ARBA" id="ARBA00004567"/>
    </source>
</evidence>
<dbReference type="GO" id="GO:0017056">
    <property type="term" value="F:structural constituent of nuclear pore"/>
    <property type="evidence" value="ECO:0007669"/>
    <property type="project" value="InterPro"/>
</dbReference>
<dbReference type="Proteomes" id="UP000290189">
    <property type="component" value="Unassembled WGS sequence"/>
</dbReference>
<dbReference type="AlphaFoldDB" id="A0A3P3YGM6"/>
<evidence type="ECO:0000256" key="3">
    <source>
        <dbReference type="ARBA" id="ARBA00022448"/>
    </source>
</evidence>
<name>A0A3P3YGM6_PLABS</name>
<sequence>MQHWPPLRKKQQLNVHGVSQLRPFYARCSRHRAAAGSIMFGSGQQQPLGSTTPAFGAGSSAQGTSAPLFGSAAPSTGQPSFGFGAATPSSSTPATGGFGSAIDDARVRIVVNDATSDDHRFRWVRRNGDAIWSVSDNTDIYRIWRVWNVDASASASPRSSVWRVRLHVRPADLRCNDHAVSGAILDSSPTIVRFRCRNAGDNDIGVVSVHVWVVINTGGRNVIYDSARTVWRDVGRSSRHDRRVDIARFRRSSSTDNPNETVRVRRHGCEDDARTKFRCNDDTVHFFPEIIDIWKDELEERVRSFTDQAHKVSAWDRQLIANGEQIIALKRQVGDVDAAQNQLKTALDKIKIDEDELESMVCQLERDLEESLKLDAKSSGPEVKRGETYMKAEKLSCDLSNLSQSVAETVQKLNEASETTIAAAPSNGPASDPMSAVVKILNVHMASLKYIDAEIANLDNKMQQLQRLQQKATQYSGAAV</sequence>
<evidence type="ECO:0000259" key="11">
    <source>
        <dbReference type="Pfam" id="PF05064"/>
    </source>
</evidence>
<organism evidence="12 13">
    <name type="scientific">Plasmodiophora brassicae</name>
    <name type="common">Clubroot disease agent</name>
    <dbReference type="NCBI Taxonomy" id="37360"/>
    <lineage>
        <taxon>Eukaryota</taxon>
        <taxon>Sar</taxon>
        <taxon>Rhizaria</taxon>
        <taxon>Endomyxa</taxon>
        <taxon>Phytomyxea</taxon>
        <taxon>Plasmodiophorida</taxon>
        <taxon>Plasmodiophoridae</taxon>
        <taxon>Plasmodiophora</taxon>
    </lineage>
</organism>
<evidence type="ECO:0000313" key="12">
    <source>
        <dbReference type="EMBL" id="SPQ99336.1"/>
    </source>
</evidence>
<evidence type="ECO:0000256" key="5">
    <source>
        <dbReference type="ARBA" id="ARBA00022927"/>
    </source>
</evidence>
<keyword evidence="7" id="KW-0906">Nuclear pore complex</keyword>
<evidence type="ECO:0000256" key="8">
    <source>
        <dbReference type="ARBA" id="ARBA00023242"/>
    </source>
</evidence>
<evidence type="ECO:0000256" key="10">
    <source>
        <dbReference type="SAM" id="MobiDB-lite"/>
    </source>
</evidence>
<dbReference type="GO" id="GO:0005543">
    <property type="term" value="F:phospholipid binding"/>
    <property type="evidence" value="ECO:0007669"/>
    <property type="project" value="TreeGrafter"/>
</dbReference>
<keyword evidence="9" id="KW-0175">Coiled coil</keyword>
<dbReference type="InterPro" id="IPR026010">
    <property type="entry name" value="NSP1/NUP62"/>
</dbReference>
<protein>
    <recommendedName>
        <fullName evidence="11">Nucleoporin NSP1-like C-terminal domain-containing protein</fullName>
    </recommendedName>
</protein>
<dbReference type="EMBL" id="OVEO01000011">
    <property type="protein sequence ID" value="SPQ99336.1"/>
    <property type="molecule type" value="Genomic_DNA"/>
</dbReference>
<evidence type="ECO:0000256" key="7">
    <source>
        <dbReference type="ARBA" id="ARBA00023132"/>
    </source>
</evidence>
<feature type="coiled-coil region" evidence="9">
    <location>
        <begin position="448"/>
        <end position="478"/>
    </location>
</feature>
<evidence type="ECO:0000256" key="6">
    <source>
        <dbReference type="ARBA" id="ARBA00023010"/>
    </source>
</evidence>
<evidence type="ECO:0000256" key="9">
    <source>
        <dbReference type="SAM" id="Coils"/>
    </source>
</evidence>
<feature type="region of interest" description="Disordered" evidence="10">
    <location>
        <begin position="44"/>
        <end position="97"/>
    </location>
</feature>
<dbReference type="Pfam" id="PF05064">
    <property type="entry name" value="Nsp1_C"/>
    <property type="match status" value="1"/>
</dbReference>
<comment type="similarity">
    <text evidence="2">Belongs to the nucleoporin NSP1/NUP62 family.</text>
</comment>
<dbReference type="GO" id="GO:0051028">
    <property type="term" value="P:mRNA transport"/>
    <property type="evidence" value="ECO:0007669"/>
    <property type="project" value="UniProtKB-KW"/>
</dbReference>
<dbReference type="PANTHER" id="PTHR12084:SF0">
    <property type="entry name" value="NUCLEAR PORE GLYCOPROTEIN P62"/>
    <property type="match status" value="1"/>
</dbReference>
<reference evidence="12 13" key="1">
    <citation type="submission" date="2018-03" db="EMBL/GenBank/DDBJ databases">
        <authorList>
            <person name="Fogelqvist J."/>
        </authorList>
    </citation>
    <scope>NUCLEOTIDE SEQUENCE [LARGE SCALE GENOMIC DNA]</scope>
</reference>